<dbReference type="EMBL" id="CP037900">
    <property type="protein sequence ID" value="QBP11630.1"/>
    <property type="molecule type" value="Genomic_DNA"/>
</dbReference>
<dbReference type="Proteomes" id="UP000253772">
    <property type="component" value="Chromosome c1"/>
</dbReference>
<evidence type="ECO:0000313" key="2">
    <source>
        <dbReference type="Proteomes" id="UP000253772"/>
    </source>
</evidence>
<evidence type="ECO:0000313" key="1">
    <source>
        <dbReference type="EMBL" id="QBP11630.1"/>
    </source>
</evidence>
<organism evidence="1 2">
    <name type="scientific">Cupriavidus metallidurans</name>
    <dbReference type="NCBI Taxonomy" id="119219"/>
    <lineage>
        <taxon>Bacteria</taxon>
        <taxon>Pseudomonadati</taxon>
        <taxon>Pseudomonadota</taxon>
        <taxon>Betaproteobacteria</taxon>
        <taxon>Burkholderiales</taxon>
        <taxon>Burkholderiaceae</taxon>
        <taxon>Cupriavidus</taxon>
    </lineage>
</organism>
<dbReference type="AlphaFoldDB" id="A0A482IY57"/>
<accession>A0A482IY57</accession>
<proteinExistence type="predicted"/>
<name>A0A482IY57_9BURK</name>
<sequence length="121" mass="13707">MPQPIALGQLRTGERYAGLILGKEGEPGYHLILLPGEAEGKTWEQAKEWAASAGGELPTRREQSLLFANLREEFQSAWYWSGEQSESFSVSAWGQNFGNGFQLSNRKFYEFRARAVRRLPL</sequence>
<protein>
    <submittedName>
        <fullName evidence="1">DUF1566 domain-containing protein</fullName>
    </submittedName>
</protein>
<gene>
    <name evidence="1" type="ORF">DDF84_006000</name>
</gene>
<reference evidence="1 2" key="1">
    <citation type="submission" date="2019-03" db="EMBL/GenBank/DDBJ databases">
        <title>Comparative insights into the high quality Complete genome sequence of highly metal resistant Cupriavidus metallidurans strain BS1 isolated from a gold-copper mine.</title>
        <authorList>
            <person name="Mazhar H.S."/>
            <person name="Rensing C."/>
        </authorList>
    </citation>
    <scope>NUCLEOTIDE SEQUENCE [LARGE SCALE GENOMIC DNA]</scope>
    <source>
        <strain evidence="1 2">BS1</strain>
    </source>
</reference>
<dbReference type="OrthoDB" id="7349818at2"/>